<feature type="compositionally biased region" description="Acidic residues" evidence="1">
    <location>
        <begin position="153"/>
        <end position="168"/>
    </location>
</feature>
<feature type="compositionally biased region" description="Low complexity" evidence="1">
    <location>
        <begin position="963"/>
        <end position="988"/>
    </location>
</feature>
<evidence type="ECO:0000256" key="1">
    <source>
        <dbReference type="SAM" id="MobiDB-lite"/>
    </source>
</evidence>
<dbReference type="EnsemblProtists" id="PYU1_T006233">
    <property type="protein sequence ID" value="PYU1_T006233"/>
    <property type="gene ID" value="PYU1_G006221"/>
</dbReference>
<evidence type="ECO:0008006" key="4">
    <source>
        <dbReference type="Google" id="ProtNLM"/>
    </source>
</evidence>
<organism evidence="2 3">
    <name type="scientific">Globisporangium ultimum (strain ATCC 200006 / CBS 805.95 / DAOM BR144)</name>
    <name type="common">Pythium ultimum</name>
    <dbReference type="NCBI Taxonomy" id="431595"/>
    <lineage>
        <taxon>Eukaryota</taxon>
        <taxon>Sar</taxon>
        <taxon>Stramenopiles</taxon>
        <taxon>Oomycota</taxon>
        <taxon>Peronosporomycetes</taxon>
        <taxon>Pythiales</taxon>
        <taxon>Pythiaceae</taxon>
        <taxon>Globisporangium</taxon>
    </lineage>
</organism>
<dbReference type="eggNOG" id="ENOG502SHRB">
    <property type="taxonomic scope" value="Eukaryota"/>
</dbReference>
<feature type="region of interest" description="Disordered" evidence="1">
    <location>
        <begin position="578"/>
        <end position="631"/>
    </location>
</feature>
<sequence>MTQRGLDARPLSPLTTSASTNSVAFPRQLGPILQKRPSTSTPPVVPPHSESVAVAGIHNMQQAFDPLVSPNHHHQQQKQYPAWAATHEQRSRTLAMFPVTRKQSAQRKFSITSKHGFDAKRTSIGSVTSTRPRKHSIVSIRGSMHPELNNDRESDEFESGDEDGNDADEMNYAHTMIHKLDVHRGETHYGNAMSPDMYEDGGKVYRGTVDRRGITPAVTFATTEMPPSQVKNPAFATAKGNHHHTTSCGFCSSTNIVWTLRCAFCGCSRMSDAPRLKYLIDMVLSVEPFIKPEKLAKKILDYAKFDRIAIKVETKFKQASLVRAKTAIMMMNRTINMLRQQMVRMIFVAWKGHNAIAAQHEAIMQRLIMIKDIQIKSNRKELAFAMWKGYVSRMIEERAQRFAIAAKRNEQTKLRRLWGFWQKFMRMRSKEKLEQMKSHYEAELNETPNEALREIEKLKETIDESRKLVFAATNTILELLHLSLRKADHDVLKTLQLRQMYPATVGHFFDSVHGQEILDALSSGHVASSSDDFGIDNEKDDEAMARSLESAKVRVQKMHPSENLMQWLNFQRKRSAEVGNASLPSTPSPAAPNGIGSSISFSSPGSGQRTSVAPSRLSVKSVRPTREKKKEFKEIKGLQDLRTSIANPGVMLKLLCHTSMEAQTEHQRIRASEAASLTSTSVAASESSTTATNLSPAAQVQLKIYFKMVHRILELPPDVVSRDSFALSDFDSLYAYMVYLYLFHPNYVAPGIALSPRYHLSYNFFIPQWEKVKNILTDDDFDSFAQQQYYIFLAKIKRVNRQFLRFGDICKSVTQIAHWHQQAVTRETFNDFTRRVLGKDSNISVALEKETLASWVALPASKLLGLCENEDELRAIERVFKDNVLDLIKIFRIYGSAAGGKGILEQEFLKIMTKAGVTDKKNILRSHLQIIYQQSRQSSSSTTSTSTIPSSSSSSDGNGGAAATGASSSAALAPSSGAAAGGVNNSGGDNDDEPEDRGATPNEFFEALTRVAHHNYQKRRDMLGQIAVAMNMAPGSAEFTSAAVPGLSLLAFVTELVVDKVVPLTKKFQEQGLTFKKQMIHPDVQHVCKAQEKKLKRIFTVYSQKNKNPGSRGKLMDLSDFEGLLKDRRLVDALFPYGRIKQLVSFVQQDGDMSGAAGINGYDTESEFVFSEFVEALAAIAVYRNANPYLPLAKKLETFFDENF</sequence>
<accession>K3WMP1</accession>
<dbReference type="AlphaFoldDB" id="K3WMP1"/>
<feature type="region of interest" description="Disordered" evidence="1">
    <location>
        <begin position="1"/>
        <end position="26"/>
    </location>
</feature>
<feature type="compositionally biased region" description="Polar residues" evidence="1">
    <location>
        <begin position="13"/>
        <end position="23"/>
    </location>
</feature>
<reference evidence="3" key="2">
    <citation type="submission" date="2010-04" db="EMBL/GenBank/DDBJ databases">
        <authorList>
            <person name="Buell R."/>
            <person name="Hamilton J."/>
            <person name="Hostetler J."/>
        </authorList>
    </citation>
    <scope>NUCLEOTIDE SEQUENCE [LARGE SCALE GENOMIC DNA]</scope>
    <source>
        <strain evidence="3">DAOM:BR144</strain>
    </source>
</reference>
<keyword evidence="3" id="KW-1185">Reference proteome</keyword>
<dbReference type="OMA" id="ENECDPF"/>
<dbReference type="InParanoid" id="K3WMP1"/>
<proteinExistence type="predicted"/>
<reference evidence="3" key="1">
    <citation type="journal article" date="2010" name="Genome Biol.">
        <title>Genome sequence of the necrotrophic plant pathogen Pythium ultimum reveals original pathogenicity mechanisms and effector repertoire.</title>
        <authorList>
            <person name="Levesque C.A."/>
            <person name="Brouwer H."/>
            <person name="Cano L."/>
            <person name="Hamilton J.P."/>
            <person name="Holt C."/>
            <person name="Huitema E."/>
            <person name="Raffaele S."/>
            <person name="Robideau G.P."/>
            <person name="Thines M."/>
            <person name="Win J."/>
            <person name="Zerillo M.M."/>
            <person name="Beakes G.W."/>
            <person name="Boore J.L."/>
            <person name="Busam D."/>
            <person name="Dumas B."/>
            <person name="Ferriera S."/>
            <person name="Fuerstenberg S.I."/>
            <person name="Gachon C.M."/>
            <person name="Gaulin E."/>
            <person name="Govers F."/>
            <person name="Grenville-Briggs L."/>
            <person name="Horner N."/>
            <person name="Hostetler J."/>
            <person name="Jiang R.H."/>
            <person name="Johnson J."/>
            <person name="Krajaejun T."/>
            <person name="Lin H."/>
            <person name="Meijer H.J."/>
            <person name="Moore B."/>
            <person name="Morris P."/>
            <person name="Phuntmart V."/>
            <person name="Puiu D."/>
            <person name="Shetty J."/>
            <person name="Stajich J.E."/>
            <person name="Tripathy S."/>
            <person name="Wawra S."/>
            <person name="van West P."/>
            <person name="Whitty B.R."/>
            <person name="Coutinho P.M."/>
            <person name="Henrissat B."/>
            <person name="Martin F."/>
            <person name="Thomas P.D."/>
            <person name="Tyler B.M."/>
            <person name="De Vries R.P."/>
            <person name="Kamoun S."/>
            <person name="Yandell M."/>
            <person name="Tisserat N."/>
            <person name="Buell C.R."/>
        </authorList>
    </citation>
    <scope>NUCLEOTIDE SEQUENCE</scope>
    <source>
        <strain evidence="3">DAOM:BR144</strain>
    </source>
</reference>
<name>K3WMP1_GLOUD</name>
<feature type="compositionally biased region" description="Low complexity" evidence="1">
    <location>
        <begin position="938"/>
        <end position="956"/>
    </location>
</feature>
<evidence type="ECO:0000313" key="3">
    <source>
        <dbReference type="Proteomes" id="UP000019132"/>
    </source>
</evidence>
<feature type="compositionally biased region" description="Low complexity" evidence="1">
    <location>
        <begin position="591"/>
        <end position="607"/>
    </location>
</feature>
<feature type="region of interest" description="Disordered" evidence="1">
    <location>
        <begin position="935"/>
        <end position="1000"/>
    </location>
</feature>
<dbReference type="EMBL" id="GL376625">
    <property type="status" value="NOT_ANNOTATED_CDS"/>
    <property type="molecule type" value="Genomic_DNA"/>
</dbReference>
<protein>
    <recommendedName>
        <fullName evidence="4">Calponin-homology (CH) domain-containing protein</fullName>
    </recommendedName>
</protein>
<evidence type="ECO:0000313" key="2">
    <source>
        <dbReference type="EnsemblProtists" id="PYU1_T006233"/>
    </source>
</evidence>
<dbReference type="Proteomes" id="UP000019132">
    <property type="component" value="Unassembled WGS sequence"/>
</dbReference>
<reference evidence="2" key="3">
    <citation type="submission" date="2015-02" db="UniProtKB">
        <authorList>
            <consortium name="EnsemblProtists"/>
        </authorList>
    </citation>
    <scope>IDENTIFICATION</scope>
    <source>
        <strain evidence="2">DAOM BR144</strain>
    </source>
</reference>
<feature type="region of interest" description="Disordered" evidence="1">
    <location>
        <begin position="141"/>
        <end position="168"/>
    </location>
</feature>
<dbReference type="VEuPathDB" id="FungiDB:PYU1_G006221"/>
<dbReference type="HOGENOM" id="CLU_283064_0_0_1"/>